<evidence type="ECO:0000313" key="1">
    <source>
        <dbReference type="EMBL" id="CAH0403836.1"/>
    </source>
</evidence>
<accession>A0ABN8B3S2</accession>
<evidence type="ECO:0000313" key="2">
    <source>
        <dbReference type="Proteomes" id="UP001153292"/>
    </source>
</evidence>
<evidence type="ECO:0008006" key="3">
    <source>
        <dbReference type="Google" id="ProtNLM"/>
    </source>
</evidence>
<protein>
    <recommendedName>
        <fullName evidence="3">BZIP domain-containing protein</fullName>
    </recommendedName>
</protein>
<reference evidence="1" key="1">
    <citation type="submission" date="2021-12" db="EMBL/GenBank/DDBJ databases">
        <authorList>
            <person name="King R."/>
        </authorList>
    </citation>
    <scope>NUCLEOTIDE SEQUENCE</scope>
</reference>
<dbReference type="Proteomes" id="UP001153292">
    <property type="component" value="Chromosome 26"/>
</dbReference>
<sequence>MSTDNDIEIDNGIENVVSNYKVLDVVDQNVMTPINTKRFTFSTPRAVKKKFKPDESRMARNNAIAEYYSSKKLCLDAKMNNIHLENENSKLKKLQLSLNNEKLSFRRNRKT</sequence>
<organism evidence="1 2">
    <name type="scientific">Chilo suppressalis</name>
    <name type="common">Asiatic rice borer moth</name>
    <dbReference type="NCBI Taxonomy" id="168631"/>
    <lineage>
        <taxon>Eukaryota</taxon>
        <taxon>Metazoa</taxon>
        <taxon>Ecdysozoa</taxon>
        <taxon>Arthropoda</taxon>
        <taxon>Hexapoda</taxon>
        <taxon>Insecta</taxon>
        <taxon>Pterygota</taxon>
        <taxon>Neoptera</taxon>
        <taxon>Endopterygota</taxon>
        <taxon>Lepidoptera</taxon>
        <taxon>Glossata</taxon>
        <taxon>Ditrysia</taxon>
        <taxon>Pyraloidea</taxon>
        <taxon>Crambidae</taxon>
        <taxon>Crambinae</taxon>
        <taxon>Chilo</taxon>
    </lineage>
</organism>
<proteinExistence type="predicted"/>
<gene>
    <name evidence="1" type="ORF">CHILSU_LOCUS7127</name>
</gene>
<name>A0ABN8B3S2_CHISP</name>
<dbReference type="EMBL" id="OU963919">
    <property type="protein sequence ID" value="CAH0403836.1"/>
    <property type="molecule type" value="Genomic_DNA"/>
</dbReference>
<keyword evidence="2" id="KW-1185">Reference proteome</keyword>